<accession>A0A537J1V3</accession>
<keyword evidence="2" id="KW-0732">Signal</keyword>
<reference evidence="3 4" key="1">
    <citation type="journal article" date="2019" name="Nat. Microbiol.">
        <title>Mediterranean grassland soil C-N compound turnover is dependent on rainfall and depth, and is mediated by genomically divergent microorganisms.</title>
        <authorList>
            <person name="Diamond S."/>
            <person name="Andeer P.F."/>
            <person name="Li Z."/>
            <person name="Crits-Christoph A."/>
            <person name="Burstein D."/>
            <person name="Anantharaman K."/>
            <person name="Lane K.R."/>
            <person name="Thomas B.C."/>
            <person name="Pan C."/>
            <person name="Northen T.R."/>
            <person name="Banfield J.F."/>
        </authorList>
    </citation>
    <scope>NUCLEOTIDE SEQUENCE [LARGE SCALE GENOMIC DNA]</scope>
    <source>
        <strain evidence="3">NP_7</strain>
    </source>
</reference>
<name>A0A537J1V3_9BACT</name>
<sequence length="98" mass="10231">MSKIGARFAAVASGLALAVVLGPALGGAVQVASFGGTGTLVADEDHGDRDRDRDHDRGRGNEAQVISIDGTQMLVADEDHGDRDRDRGNEGHDREHAA</sequence>
<evidence type="ECO:0000256" key="1">
    <source>
        <dbReference type="SAM" id="MobiDB-lite"/>
    </source>
</evidence>
<feature type="chain" id="PRO_5021901270" evidence="2">
    <location>
        <begin position="19"/>
        <end position="98"/>
    </location>
</feature>
<evidence type="ECO:0000256" key="2">
    <source>
        <dbReference type="SAM" id="SignalP"/>
    </source>
</evidence>
<comment type="caution">
    <text evidence="3">The sequence shown here is derived from an EMBL/GenBank/DDBJ whole genome shotgun (WGS) entry which is preliminary data.</text>
</comment>
<evidence type="ECO:0000313" key="3">
    <source>
        <dbReference type="EMBL" id="TMI77006.1"/>
    </source>
</evidence>
<feature type="region of interest" description="Disordered" evidence="1">
    <location>
        <begin position="38"/>
        <end position="98"/>
    </location>
</feature>
<protein>
    <submittedName>
        <fullName evidence="3">Uncharacterized protein</fullName>
    </submittedName>
</protein>
<feature type="compositionally biased region" description="Basic and acidic residues" evidence="1">
    <location>
        <begin position="43"/>
        <end position="60"/>
    </location>
</feature>
<gene>
    <name evidence="3" type="ORF">E6H04_14605</name>
</gene>
<dbReference type="Proteomes" id="UP000320048">
    <property type="component" value="Unassembled WGS sequence"/>
</dbReference>
<feature type="signal peptide" evidence="2">
    <location>
        <begin position="1"/>
        <end position="18"/>
    </location>
</feature>
<dbReference type="AlphaFoldDB" id="A0A537J1V3"/>
<dbReference type="EMBL" id="VBAO01000490">
    <property type="protein sequence ID" value="TMI77006.1"/>
    <property type="molecule type" value="Genomic_DNA"/>
</dbReference>
<proteinExistence type="predicted"/>
<organism evidence="3 4">
    <name type="scientific">Candidatus Segetimicrobium genomatis</name>
    <dbReference type="NCBI Taxonomy" id="2569760"/>
    <lineage>
        <taxon>Bacteria</taxon>
        <taxon>Bacillati</taxon>
        <taxon>Candidatus Sysuimicrobiota</taxon>
        <taxon>Candidatus Sysuimicrobiia</taxon>
        <taxon>Candidatus Sysuimicrobiales</taxon>
        <taxon>Candidatus Segetimicrobiaceae</taxon>
        <taxon>Candidatus Segetimicrobium</taxon>
    </lineage>
</organism>
<evidence type="ECO:0000313" key="4">
    <source>
        <dbReference type="Proteomes" id="UP000320048"/>
    </source>
</evidence>
<feature type="compositionally biased region" description="Basic and acidic residues" evidence="1">
    <location>
        <begin position="77"/>
        <end position="98"/>
    </location>
</feature>